<comment type="catalytic activity">
    <reaction evidence="9 10">
        <text>dTMP + ATP = dTDP + ADP</text>
        <dbReference type="Rhea" id="RHEA:13517"/>
        <dbReference type="ChEBI" id="CHEBI:30616"/>
        <dbReference type="ChEBI" id="CHEBI:58369"/>
        <dbReference type="ChEBI" id="CHEBI:63528"/>
        <dbReference type="ChEBI" id="CHEBI:456216"/>
        <dbReference type="EC" id="2.7.4.9"/>
    </reaction>
</comment>
<dbReference type="InterPro" id="IPR018094">
    <property type="entry name" value="Thymidylate_kinase"/>
</dbReference>
<dbReference type="SUPFAM" id="SSF52540">
    <property type="entry name" value="P-loop containing nucleoside triphosphate hydrolases"/>
    <property type="match status" value="1"/>
</dbReference>
<dbReference type="GO" id="GO:0005737">
    <property type="term" value="C:cytoplasm"/>
    <property type="evidence" value="ECO:0007669"/>
    <property type="project" value="TreeGrafter"/>
</dbReference>
<dbReference type="GO" id="GO:0006233">
    <property type="term" value="P:dTDP biosynthetic process"/>
    <property type="evidence" value="ECO:0007669"/>
    <property type="project" value="InterPro"/>
</dbReference>
<keyword evidence="6 10" id="KW-0547">Nucleotide-binding</keyword>
<keyword evidence="4 10" id="KW-0808">Transferase</keyword>
<accession>N2AD03</accession>
<dbReference type="CDD" id="cd01672">
    <property type="entry name" value="TMPK"/>
    <property type="match status" value="1"/>
</dbReference>
<dbReference type="InterPro" id="IPR018095">
    <property type="entry name" value="Thymidylate_kin_CS"/>
</dbReference>
<dbReference type="PANTHER" id="PTHR10344">
    <property type="entry name" value="THYMIDYLATE KINASE"/>
    <property type="match status" value="1"/>
</dbReference>
<dbReference type="InterPro" id="IPR027417">
    <property type="entry name" value="P-loop_NTPase"/>
</dbReference>
<comment type="function">
    <text evidence="10">Phosphorylation of dTMP to form dTDP in both de novo and salvage pathways of dTTP synthesis.</text>
</comment>
<evidence type="ECO:0000256" key="5">
    <source>
        <dbReference type="ARBA" id="ARBA00022727"/>
    </source>
</evidence>
<dbReference type="NCBIfam" id="TIGR00041">
    <property type="entry name" value="DTMP_kinase"/>
    <property type="match status" value="1"/>
</dbReference>
<feature type="domain" description="Thymidylate kinase-like" evidence="11">
    <location>
        <begin position="12"/>
        <end position="201"/>
    </location>
</feature>
<dbReference type="Pfam" id="PF02223">
    <property type="entry name" value="Thymidylate_kin"/>
    <property type="match status" value="1"/>
</dbReference>
<organism evidence="12 13">
    <name type="scientific">Eubacterium plexicaudatum ASF492</name>
    <dbReference type="NCBI Taxonomy" id="1235802"/>
    <lineage>
        <taxon>Bacteria</taxon>
        <taxon>Bacillati</taxon>
        <taxon>Bacillota</taxon>
        <taxon>Clostridia</taxon>
        <taxon>Eubacteriales</taxon>
        <taxon>Eubacteriaceae</taxon>
        <taxon>Eubacterium</taxon>
    </lineage>
</organism>
<gene>
    <name evidence="10" type="primary">tmk</name>
    <name evidence="12" type="ORF">C823_03305</name>
</gene>
<dbReference type="GO" id="GO:0005524">
    <property type="term" value="F:ATP binding"/>
    <property type="evidence" value="ECO:0007669"/>
    <property type="project" value="UniProtKB-UniRule"/>
</dbReference>
<protein>
    <recommendedName>
        <fullName evidence="3 10">Thymidylate kinase</fullName>
        <ecNumber evidence="2 10">2.7.4.9</ecNumber>
    </recommendedName>
    <alternativeName>
        <fullName evidence="10">dTMP kinase</fullName>
    </alternativeName>
</protein>
<sequence length="209" mass="24064">MSANRKGIFIAFEGIDGSGKSTQIRLLADYLRKMEVAFYTTMEPTDSPIGSMIHQIMTGRMHADPKVIAALFTADRLDHLLNEVNGIARRIDEGTTVIMDRYYLSSYAYQSVDLPLEWLIHANEPAKEIMRPDVNIFIDIEPELAMERISGNRFQKELFEEQSRLERVRRNYLDVFDRLQGEEQVVVIDGNRSQEAVAEDIRSTVMKYL</sequence>
<feature type="binding site" evidence="10">
    <location>
        <begin position="14"/>
        <end position="21"/>
    </location>
    <ligand>
        <name>ATP</name>
        <dbReference type="ChEBI" id="CHEBI:30616"/>
    </ligand>
</feature>
<dbReference type="EMBL" id="AQFT01000099">
    <property type="protein sequence ID" value="EMZ24348.1"/>
    <property type="molecule type" value="Genomic_DNA"/>
</dbReference>
<dbReference type="AlphaFoldDB" id="N2AD03"/>
<comment type="similarity">
    <text evidence="1 10">Belongs to the thymidylate kinase family.</text>
</comment>
<dbReference type="HAMAP" id="MF_00165">
    <property type="entry name" value="Thymidylate_kinase"/>
    <property type="match status" value="1"/>
</dbReference>
<evidence type="ECO:0000256" key="9">
    <source>
        <dbReference type="ARBA" id="ARBA00048743"/>
    </source>
</evidence>
<keyword evidence="8 10" id="KW-0067">ATP-binding</keyword>
<evidence type="ECO:0000256" key="2">
    <source>
        <dbReference type="ARBA" id="ARBA00012980"/>
    </source>
</evidence>
<evidence type="ECO:0000259" key="11">
    <source>
        <dbReference type="Pfam" id="PF02223"/>
    </source>
</evidence>
<keyword evidence="13" id="KW-1185">Reference proteome</keyword>
<keyword evidence="5 10" id="KW-0545">Nucleotide biosynthesis</keyword>
<dbReference type="HOGENOM" id="CLU_049131_0_2_9"/>
<dbReference type="PANTHER" id="PTHR10344:SF4">
    <property type="entry name" value="UMP-CMP KINASE 2, MITOCHONDRIAL"/>
    <property type="match status" value="1"/>
</dbReference>
<dbReference type="OrthoDB" id="9774907at2"/>
<comment type="caution">
    <text evidence="12">The sequence shown here is derived from an EMBL/GenBank/DDBJ whole genome shotgun (WGS) entry which is preliminary data.</text>
</comment>
<dbReference type="PROSITE" id="PS01331">
    <property type="entry name" value="THYMIDYLATE_KINASE"/>
    <property type="match status" value="1"/>
</dbReference>
<evidence type="ECO:0000256" key="4">
    <source>
        <dbReference type="ARBA" id="ARBA00022679"/>
    </source>
</evidence>
<evidence type="ECO:0000313" key="12">
    <source>
        <dbReference type="EMBL" id="EMZ24348.1"/>
    </source>
</evidence>
<dbReference type="Gene3D" id="3.40.50.300">
    <property type="entry name" value="P-loop containing nucleotide triphosphate hydrolases"/>
    <property type="match status" value="1"/>
</dbReference>
<keyword evidence="7 10" id="KW-0418">Kinase</keyword>
<proteinExistence type="inferred from homology"/>
<dbReference type="GO" id="GO:0006235">
    <property type="term" value="P:dTTP biosynthetic process"/>
    <property type="evidence" value="ECO:0007669"/>
    <property type="project" value="UniProtKB-UniRule"/>
</dbReference>
<evidence type="ECO:0000256" key="8">
    <source>
        <dbReference type="ARBA" id="ARBA00022840"/>
    </source>
</evidence>
<dbReference type="InterPro" id="IPR039430">
    <property type="entry name" value="Thymidylate_kin-like_dom"/>
</dbReference>
<name>N2AD03_9FIRM</name>
<evidence type="ECO:0000256" key="3">
    <source>
        <dbReference type="ARBA" id="ARBA00017144"/>
    </source>
</evidence>
<evidence type="ECO:0000256" key="7">
    <source>
        <dbReference type="ARBA" id="ARBA00022777"/>
    </source>
</evidence>
<dbReference type="GO" id="GO:0004798">
    <property type="term" value="F:dTMP kinase activity"/>
    <property type="evidence" value="ECO:0007669"/>
    <property type="project" value="UniProtKB-UniRule"/>
</dbReference>
<dbReference type="eggNOG" id="COG0125">
    <property type="taxonomic scope" value="Bacteria"/>
</dbReference>
<evidence type="ECO:0000256" key="10">
    <source>
        <dbReference type="HAMAP-Rule" id="MF_00165"/>
    </source>
</evidence>
<evidence type="ECO:0000313" key="13">
    <source>
        <dbReference type="Proteomes" id="UP000012589"/>
    </source>
</evidence>
<dbReference type="Proteomes" id="UP000012589">
    <property type="component" value="Unassembled WGS sequence"/>
</dbReference>
<evidence type="ECO:0000256" key="1">
    <source>
        <dbReference type="ARBA" id="ARBA00009776"/>
    </source>
</evidence>
<dbReference type="PATRIC" id="fig|1235802.3.peg.3493"/>
<dbReference type="GO" id="GO:0006227">
    <property type="term" value="P:dUDP biosynthetic process"/>
    <property type="evidence" value="ECO:0007669"/>
    <property type="project" value="TreeGrafter"/>
</dbReference>
<reference evidence="12 13" key="1">
    <citation type="journal article" date="2014" name="Genome Announc.">
        <title>Draft genome sequences of the altered schaedler flora, a defined bacterial community from gnotobiotic mice.</title>
        <authorList>
            <person name="Wannemuehler M.J."/>
            <person name="Overstreet A.M."/>
            <person name="Ward D.V."/>
            <person name="Phillips G.J."/>
        </authorList>
    </citation>
    <scope>NUCLEOTIDE SEQUENCE [LARGE SCALE GENOMIC DNA]</scope>
    <source>
        <strain evidence="12 13">ASF492</strain>
    </source>
</reference>
<dbReference type="STRING" id="1235802.C823_03305"/>
<dbReference type="EC" id="2.7.4.9" evidence="2 10"/>
<evidence type="ECO:0000256" key="6">
    <source>
        <dbReference type="ARBA" id="ARBA00022741"/>
    </source>
</evidence>